<gene>
    <name evidence="4" type="ORF">C2800_10725</name>
    <name evidence="3" type="ORF">NQF69_09865</name>
</gene>
<evidence type="ECO:0000313" key="5">
    <source>
        <dbReference type="Proteomes" id="UP000540079"/>
    </source>
</evidence>
<dbReference type="Pfam" id="PF04993">
    <property type="entry name" value="TfoX_N"/>
    <property type="match status" value="1"/>
</dbReference>
<dbReference type="SUPFAM" id="SSF159894">
    <property type="entry name" value="YgaC/TfoX-N like"/>
    <property type="match status" value="1"/>
</dbReference>
<name>A0A849CTN8_PASMD</name>
<dbReference type="RefSeq" id="WP_005752109.1">
    <property type="nucleotide sequence ID" value="NZ_AP025519.1"/>
</dbReference>
<dbReference type="EMBL" id="JANIEN010000013">
    <property type="protein sequence ID" value="MDT3453075.1"/>
    <property type="molecule type" value="Genomic_DNA"/>
</dbReference>
<feature type="domain" description="TfoX N-terminal" evidence="1">
    <location>
        <begin position="15"/>
        <end position="106"/>
    </location>
</feature>
<dbReference type="InterPro" id="IPR047525">
    <property type="entry name" value="TfoX-like"/>
</dbReference>
<dbReference type="EMBL" id="PPVL01000012">
    <property type="protein sequence ID" value="NNI79880.1"/>
    <property type="molecule type" value="Genomic_DNA"/>
</dbReference>
<dbReference type="InterPro" id="IPR007077">
    <property type="entry name" value="TfoX_C"/>
</dbReference>
<accession>A0A849CTN8</accession>
<organism evidence="4 5">
    <name type="scientific">Pasteurella multocida</name>
    <dbReference type="NCBI Taxonomy" id="747"/>
    <lineage>
        <taxon>Bacteria</taxon>
        <taxon>Pseudomonadati</taxon>
        <taxon>Pseudomonadota</taxon>
        <taxon>Gammaproteobacteria</taxon>
        <taxon>Pasteurellales</taxon>
        <taxon>Pasteurellaceae</taxon>
        <taxon>Pasteurella</taxon>
    </lineage>
</organism>
<protein>
    <submittedName>
        <fullName evidence="3 4">DNA transformation protein</fullName>
    </submittedName>
</protein>
<reference evidence="3" key="2">
    <citation type="submission" date="2022-07" db="EMBL/GenBank/DDBJ databases">
        <title>Sequence of Pasteurella multocoda 17BRD-035.</title>
        <authorList>
            <person name="Roy Chowdhury P."/>
            <person name="Alhamami T."/>
            <person name="Trott D.J."/>
            <person name="Djordvevic S.P."/>
        </authorList>
    </citation>
    <scope>NUCLEOTIDE SEQUENCE</scope>
    <source>
        <strain evidence="3">17BRD-035</strain>
    </source>
</reference>
<reference evidence="4 5" key="1">
    <citation type="journal article" date="2018" name="Front. Microbiol.">
        <title>Genetic and Phylogenetic Characteristics of Pasteurella multocida Isolates From Different Host Species.</title>
        <authorList>
            <person name="Peng Z."/>
            <person name="Liang W."/>
            <person name="Wang F."/>
            <person name="Xu Z."/>
            <person name="Xie Z."/>
            <person name="Lian Z."/>
            <person name="Hua L."/>
            <person name="Zhou R."/>
            <person name="Chen H."/>
            <person name="Wu B."/>
        </authorList>
    </citation>
    <scope>NUCLEOTIDE SEQUENCE [LARGE SCALE GENOMIC DNA]</scope>
    <source>
        <strain evidence="4 5">HNA06</strain>
    </source>
</reference>
<dbReference type="PANTHER" id="PTHR36121">
    <property type="entry name" value="PROTEIN SXY"/>
    <property type="match status" value="1"/>
</dbReference>
<evidence type="ECO:0000259" key="1">
    <source>
        <dbReference type="Pfam" id="PF04993"/>
    </source>
</evidence>
<dbReference type="Proteomes" id="UP001182304">
    <property type="component" value="Unassembled WGS sequence"/>
</dbReference>
<evidence type="ECO:0000313" key="4">
    <source>
        <dbReference type="EMBL" id="NNI79880.1"/>
    </source>
</evidence>
<feature type="domain" description="TfoX C-terminal" evidence="2">
    <location>
        <begin position="119"/>
        <end position="197"/>
    </location>
</feature>
<dbReference type="GO" id="GO:0030420">
    <property type="term" value="P:establishment of competence for transformation"/>
    <property type="evidence" value="ECO:0007669"/>
    <property type="project" value="InterPro"/>
</dbReference>
<dbReference type="Proteomes" id="UP000540079">
    <property type="component" value="Unassembled WGS sequence"/>
</dbReference>
<dbReference type="KEGG" id="pmul:DR93_402"/>
<dbReference type="PIRSF" id="PIRSF028788">
    <property type="entry name" value="TfoX_Sxy"/>
    <property type="match status" value="1"/>
</dbReference>
<dbReference type="Gene3D" id="3.30.1460.30">
    <property type="entry name" value="YgaC/TfoX-N like chaperone"/>
    <property type="match status" value="1"/>
</dbReference>
<dbReference type="Gene3D" id="1.10.150.20">
    <property type="entry name" value="5' to 3' exonuclease, C-terminal subdomain"/>
    <property type="match status" value="1"/>
</dbReference>
<sequence length="213" mass="24266">MTKTEKETLEIRKILSELIGEVTAKGLFASYGLFHEKIMFGLYQNNVFYLKAEGDLALFLESQGAASYLAKQAPSKLNISSYYRLPRKITSDKSLYKQILEQSLRQIKDQKRAEALAKKNRIKELPNLSIKHERLLEKVEIYDVATFQALGAKNAYIRLKKKGITADIGIFWAFHAALENKNVNLITVAEKQQLLVHLNLALDEAGLRKIKQI</sequence>
<dbReference type="Pfam" id="PF04994">
    <property type="entry name" value="TfoX_C"/>
    <property type="match status" value="1"/>
</dbReference>
<dbReference type="GeneID" id="77206882"/>
<dbReference type="PANTHER" id="PTHR36121:SF1">
    <property type="entry name" value="PROTEIN SXY"/>
    <property type="match status" value="1"/>
</dbReference>
<proteinExistence type="predicted"/>
<dbReference type="InterPro" id="IPR026256">
    <property type="entry name" value="TfoX-like_gammaprotbact"/>
</dbReference>
<dbReference type="InterPro" id="IPR007076">
    <property type="entry name" value="TfoX_N"/>
</dbReference>
<evidence type="ECO:0000259" key="2">
    <source>
        <dbReference type="Pfam" id="PF04994"/>
    </source>
</evidence>
<dbReference type="AlphaFoldDB" id="A0A849CTN8"/>
<comment type="caution">
    <text evidence="4">The sequence shown here is derived from an EMBL/GenBank/DDBJ whole genome shotgun (WGS) entry which is preliminary data.</text>
</comment>
<evidence type="ECO:0000313" key="3">
    <source>
        <dbReference type="EMBL" id="MDT3453075.1"/>
    </source>
</evidence>